<name>A0A2G9TYZ2_TELCI</name>
<feature type="region of interest" description="Disordered" evidence="7">
    <location>
        <begin position="75"/>
        <end position="115"/>
    </location>
</feature>
<dbReference type="EMBL" id="KZ352110">
    <property type="protein sequence ID" value="PIO62440.1"/>
    <property type="molecule type" value="Genomic_DNA"/>
</dbReference>
<dbReference type="PANTHER" id="PTHR13392:SF13">
    <property type="entry name" value="AXH DOMAIN-CONTAINING PROTEIN"/>
    <property type="match status" value="1"/>
</dbReference>
<sequence length="115" mass="12891">MAVLEPQLEYPFFVLGKGWSSCDPHRTAETYGLECQELKVGDVCISLSRRTDEEVKQLDQTVTLAEASELKDQEAAKAAVREELSKNMSASDGRSSEPPNRYHPYAKKIRKVSES</sequence>
<dbReference type="InterPro" id="IPR043404">
    <property type="entry name" value="ATAXIN1-like"/>
</dbReference>
<gene>
    <name evidence="9" type="ORF">TELCIR_15997</name>
</gene>
<feature type="compositionally biased region" description="Basic residues" evidence="7">
    <location>
        <begin position="104"/>
        <end position="115"/>
    </location>
</feature>
<dbReference type="GO" id="GO:0003677">
    <property type="term" value="F:DNA binding"/>
    <property type="evidence" value="ECO:0007669"/>
    <property type="project" value="UniProtKB-KW"/>
</dbReference>
<accession>A0A2G9TYZ2</accession>
<keyword evidence="10" id="KW-1185">Reference proteome</keyword>
<evidence type="ECO:0000256" key="6">
    <source>
        <dbReference type="ARBA" id="ARBA00023242"/>
    </source>
</evidence>
<dbReference type="OrthoDB" id="10000452at2759"/>
<organism evidence="9 10">
    <name type="scientific">Teladorsagia circumcincta</name>
    <name type="common">Brown stomach worm</name>
    <name type="synonym">Ostertagia circumcincta</name>
    <dbReference type="NCBI Taxonomy" id="45464"/>
    <lineage>
        <taxon>Eukaryota</taxon>
        <taxon>Metazoa</taxon>
        <taxon>Ecdysozoa</taxon>
        <taxon>Nematoda</taxon>
        <taxon>Chromadorea</taxon>
        <taxon>Rhabditida</taxon>
        <taxon>Rhabditina</taxon>
        <taxon>Rhabditomorpha</taxon>
        <taxon>Strongyloidea</taxon>
        <taxon>Trichostrongylidae</taxon>
        <taxon>Teladorsagia</taxon>
    </lineage>
</organism>
<keyword evidence="6" id="KW-0539">Nucleus</keyword>
<feature type="compositionally biased region" description="Basic and acidic residues" evidence="7">
    <location>
        <begin position="75"/>
        <end position="85"/>
    </location>
</feature>
<dbReference type="InterPro" id="IPR036096">
    <property type="entry name" value="Ataxin_AXH_dom_sf"/>
</dbReference>
<reference evidence="9 10" key="1">
    <citation type="submission" date="2015-09" db="EMBL/GenBank/DDBJ databases">
        <title>Draft genome of the parasitic nematode Teladorsagia circumcincta isolate WARC Sus (inbred).</title>
        <authorList>
            <person name="Mitreva M."/>
        </authorList>
    </citation>
    <scope>NUCLEOTIDE SEQUENCE [LARGE SCALE GENOMIC DNA]</scope>
    <source>
        <strain evidence="9 10">S</strain>
    </source>
</reference>
<feature type="domain" description="AXH" evidence="8">
    <location>
        <begin position="1"/>
        <end position="55"/>
    </location>
</feature>
<dbReference type="PROSITE" id="PS51148">
    <property type="entry name" value="AXH"/>
    <property type="match status" value="1"/>
</dbReference>
<protein>
    <submittedName>
        <fullName evidence="9">Ataxin-1 and HBP1 module</fullName>
    </submittedName>
</protein>
<evidence type="ECO:0000259" key="8">
    <source>
        <dbReference type="PROSITE" id="PS51148"/>
    </source>
</evidence>
<proteinExistence type="predicted"/>
<comment type="subcellular location">
    <subcellularLocation>
        <location evidence="1">Nucleus</location>
    </subcellularLocation>
</comment>
<keyword evidence="5" id="KW-0804">Transcription</keyword>
<evidence type="ECO:0000256" key="3">
    <source>
        <dbReference type="ARBA" id="ARBA00023015"/>
    </source>
</evidence>
<evidence type="ECO:0000256" key="5">
    <source>
        <dbReference type="ARBA" id="ARBA00023163"/>
    </source>
</evidence>
<dbReference type="PANTHER" id="PTHR13392">
    <property type="entry name" value="ATAXIN 1"/>
    <property type="match status" value="1"/>
</dbReference>
<evidence type="ECO:0000313" key="9">
    <source>
        <dbReference type="EMBL" id="PIO62440.1"/>
    </source>
</evidence>
<dbReference type="Pfam" id="PF08517">
    <property type="entry name" value="AXH"/>
    <property type="match status" value="1"/>
</dbReference>
<evidence type="ECO:0000256" key="2">
    <source>
        <dbReference type="ARBA" id="ARBA00022491"/>
    </source>
</evidence>
<keyword evidence="2" id="KW-0678">Repressor</keyword>
<evidence type="ECO:0000256" key="4">
    <source>
        <dbReference type="ARBA" id="ARBA00023125"/>
    </source>
</evidence>
<keyword evidence="3" id="KW-0805">Transcription regulation</keyword>
<keyword evidence="4" id="KW-0238">DNA-binding</keyword>
<dbReference type="InterPro" id="IPR003652">
    <property type="entry name" value="Ataxin_AXH_dom"/>
</dbReference>
<dbReference type="GO" id="GO:0003723">
    <property type="term" value="F:RNA binding"/>
    <property type="evidence" value="ECO:0007669"/>
    <property type="project" value="InterPro"/>
</dbReference>
<dbReference type="GO" id="GO:0005634">
    <property type="term" value="C:nucleus"/>
    <property type="evidence" value="ECO:0007669"/>
    <property type="project" value="UniProtKB-SubCell"/>
</dbReference>
<dbReference type="AlphaFoldDB" id="A0A2G9TYZ2"/>
<dbReference type="SMART" id="SM00536">
    <property type="entry name" value="AXH"/>
    <property type="match status" value="1"/>
</dbReference>
<dbReference type="SUPFAM" id="SSF102031">
    <property type="entry name" value="AXH domain"/>
    <property type="match status" value="1"/>
</dbReference>
<evidence type="ECO:0000256" key="7">
    <source>
        <dbReference type="SAM" id="MobiDB-lite"/>
    </source>
</evidence>
<evidence type="ECO:0000313" key="10">
    <source>
        <dbReference type="Proteomes" id="UP000230423"/>
    </source>
</evidence>
<evidence type="ECO:0000256" key="1">
    <source>
        <dbReference type="ARBA" id="ARBA00004123"/>
    </source>
</evidence>
<dbReference type="GO" id="GO:0006355">
    <property type="term" value="P:regulation of DNA-templated transcription"/>
    <property type="evidence" value="ECO:0007669"/>
    <property type="project" value="InterPro"/>
</dbReference>
<dbReference type="Proteomes" id="UP000230423">
    <property type="component" value="Unassembled WGS sequence"/>
</dbReference>